<reference evidence="2 3" key="1">
    <citation type="submission" date="2019-05" db="EMBL/GenBank/DDBJ databases">
        <title>Another draft genome of Portunus trituberculatus and its Hox gene families provides insights of decapod evolution.</title>
        <authorList>
            <person name="Jeong J.-H."/>
            <person name="Song I."/>
            <person name="Kim S."/>
            <person name="Choi T."/>
            <person name="Kim D."/>
            <person name="Ryu S."/>
            <person name="Kim W."/>
        </authorList>
    </citation>
    <scope>NUCLEOTIDE SEQUENCE [LARGE SCALE GENOMIC DNA]</scope>
    <source>
        <tissue evidence="2">Muscle</tissue>
    </source>
</reference>
<keyword evidence="3" id="KW-1185">Reference proteome</keyword>
<dbReference type="Proteomes" id="UP000324222">
    <property type="component" value="Unassembled WGS sequence"/>
</dbReference>
<dbReference type="EMBL" id="VSRR010018041">
    <property type="protein sequence ID" value="MPC60928.1"/>
    <property type="molecule type" value="Genomic_DNA"/>
</dbReference>
<evidence type="ECO:0000313" key="2">
    <source>
        <dbReference type="EMBL" id="MPC60928.1"/>
    </source>
</evidence>
<evidence type="ECO:0000256" key="1">
    <source>
        <dbReference type="SAM" id="MobiDB-lite"/>
    </source>
</evidence>
<gene>
    <name evidence="2" type="ORF">E2C01_054988</name>
</gene>
<sequence length="92" mass="10340">MTIAEEKDNATIVQQHGPALPHRFPRSLPPAKLQHNKHRGDRTLKTSIVTLSLPAPMHNSPQHAEHTLRHSHRQATMHSARNPPVRHNSSPP</sequence>
<protein>
    <submittedName>
        <fullName evidence="2">Uncharacterized protein</fullName>
    </submittedName>
</protein>
<accession>A0A5B7GVE8</accession>
<feature type="region of interest" description="Disordered" evidence="1">
    <location>
        <begin position="1"/>
        <end position="92"/>
    </location>
</feature>
<dbReference type="AlphaFoldDB" id="A0A5B7GVE8"/>
<name>A0A5B7GVE8_PORTR</name>
<organism evidence="2 3">
    <name type="scientific">Portunus trituberculatus</name>
    <name type="common">Swimming crab</name>
    <name type="synonym">Neptunus trituberculatus</name>
    <dbReference type="NCBI Taxonomy" id="210409"/>
    <lineage>
        <taxon>Eukaryota</taxon>
        <taxon>Metazoa</taxon>
        <taxon>Ecdysozoa</taxon>
        <taxon>Arthropoda</taxon>
        <taxon>Crustacea</taxon>
        <taxon>Multicrustacea</taxon>
        <taxon>Malacostraca</taxon>
        <taxon>Eumalacostraca</taxon>
        <taxon>Eucarida</taxon>
        <taxon>Decapoda</taxon>
        <taxon>Pleocyemata</taxon>
        <taxon>Brachyura</taxon>
        <taxon>Eubrachyura</taxon>
        <taxon>Portunoidea</taxon>
        <taxon>Portunidae</taxon>
        <taxon>Portuninae</taxon>
        <taxon>Portunus</taxon>
    </lineage>
</organism>
<comment type="caution">
    <text evidence="2">The sequence shown here is derived from an EMBL/GenBank/DDBJ whole genome shotgun (WGS) entry which is preliminary data.</text>
</comment>
<evidence type="ECO:0000313" key="3">
    <source>
        <dbReference type="Proteomes" id="UP000324222"/>
    </source>
</evidence>
<proteinExistence type="predicted"/>